<dbReference type="PANTHER" id="PTHR43162">
    <property type="match status" value="1"/>
</dbReference>
<dbReference type="Proteomes" id="UP000247892">
    <property type="component" value="Unassembled WGS sequence"/>
</dbReference>
<sequence length="510" mass="55690">MSERRTILVTGATGIVGREVALRLARRGARVRALTRRPESARLPSGIEVVRGSQADLAGLDGADAVFLMWPRLGELTAAKEAVARIAAHAGHVVFLSSAAVRDGVSRYDDVIGQAHHDLERLIRDSGVRWTFLRPAAFATNLLGWAEQTRTGEVVRGAFGDVPVTLLDERDLADVAVAALLDEGHANVVHELTGPELLTPAEQVARIGRRITKPLRWEELPEPQWRERQRAEGYTDADLDSLRSAYAAMREHPAPVLGTVERVIGHPARTFAEWLDRHAAEFTDPLPAVGREDAGVVLLSTWTLDTPERQRAAADAAAEAWSGMPWPDGLLSYSLLLGTDGRTILHYSQWTGEDAAARFRESDPPARVRGIDDAVPGIERSGVTSYRGYRSVVPDPGMRAGCVVLVSFATDSGRTARYFVDTLLDEYHPARRPQAGSVPGMASNHFHVAVDGTSVVNYAEFRDEAAHQSVVDSRLRADDPVPAFIAATPGLTPLGFRRYLPYRQLTPPKD</sequence>
<dbReference type="GO" id="GO:0005840">
    <property type="term" value="C:ribosome"/>
    <property type="evidence" value="ECO:0007669"/>
    <property type="project" value="InterPro"/>
</dbReference>
<dbReference type="SUPFAM" id="SSF51735">
    <property type="entry name" value="NAD(P)-binding Rossmann-fold domains"/>
    <property type="match status" value="1"/>
</dbReference>
<dbReference type="InterPro" id="IPR020592">
    <property type="entry name" value="Ribosomal_bS16_CS"/>
</dbReference>
<reference evidence="2 3" key="1">
    <citation type="submission" date="2016-07" db="EMBL/GenBank/DDBJ databases">
        <title>Draft genome sequence of Prauserella sp. YIM 121212, isolated from alkaline soil.</title>
        <authorList>
            <person name="Ruckert C."/>
            <person name="Albersmeier A."/>
            <person name="Jiang C.-L."/>
            <person name="Jiang Y."/>
            <person name="Kalinowski J."/>
            <person name="Schneider O."/>
            <person name="Winkler A."/>
            <person name="Zotchev S.B."/>
        </authorList>
    </citation>
    <scope>NUCLEOTIDE SEQUENCE [LARGE SCALE GENOMIC DNA]</scope>
    <source>
        <strain evidence="2 3">YIM 121212</strain>
    </source>
</reference>
<dbReference type="Pfam" id="PF05368">
    <property type="entry name" value="NmrA"/>
    <property type="match status" value="1"/>
</dbReference>
<dbReference type="InterPro" id="IPR051604">
    <property type="entry name" value="Ergot_Alk_Oxidoreductase"/>
</dbReference>
<dbReference type="Gene3D" id="3.30.70.100">
    <property type="match status" value="2"/>
</dbReference>
<dbReference type="EMBL" id="MASU01000005">
    <property type="protein sequence ID" value="PXY36094.1"/>
    <property type="molecule type" value="Genomic_DNA"/>
</dbReference>
<dbReference type="GO" id="GO:0003735">
    <property type="term" value="F:structural constituent of ribosome"/>
    <property type="evidence" value="ECO:0007669"/>
    <property type="project" value="InterPro"/>
</dbReference>
<name>A0A318LRR3_9PSEU</name>
<dbReference type="PROSITE" id="PS00732">
    <property type="entry name" value="RIBOSOMAL_S16"/>
    <property type="match status" value="1"/>
</dbReference>
<dbReference type="PANTHER" id="PTHR43162:SF1">
    <property type="entry name" value="PRESTALK A DIFFERENTIATION PROTEIN A"/>
    <property type="match status" value="1"/>
</dbReference>
<dbReference type="InterPro" id="IPR011008">
    <property type="entry name" value="Dimeric_a/b-barrel"/>
</dbReference>
<dbReference type="AlphaFoldDB" id="A0A318LRR3"/>
<comment type="caution">
    <text evidence="2">The sequence shown here is derived from an EMBL/GenBank/DDBJ whole genome shotgun (WGS) entry which is preliminary data.</text>
</comment>
<evidence type="ECO:0000313" key="2">
    <source>
        <dbReference type="EMBL" id="PXY36094.1"/>
    </source>
</evidence>
<dbReference type="RefSeq" id="WP_245959781.1">
    <property type="nucleotide sequence ID" value="NZ_MASU01000005.1"/>
</dbReference>
<keyword evidence="3" id="KW-1185">Reference proteome</keyword>
<accession>A0A318LRR3</accession>
<dbReference type="InterPro" id="IPR008030">
    <property type="entry name" value="NmrA-like"/>
</dbReference>
<dbReference type="Gene3D" id="3.90.25.10">
    <property type="entry name" value="UDP-galactose 4-epimerase, domain 1"/>
    <property type="match status" value="1"/>
</dbReference>
<dbReference type="Gene3D" id="3.40.50.720">
    <property type="entry name" value="NAD(P)-binding Rossmann-like Domain"/>
    <property type="match status" value="1"/>
</dbReference>
<protein>
    <recommendedName>
        <fullName evidence="1">NmrA-like domain-containing protein</fullName>
    </recommendedName>
</protein>
<gene>
    <name evidence="2" type="ORF">BA062_11670</name>
</gene>
<dbReference type="SUPFAM" id="SSF54909">
    <property type="entry name" value="Dimeric alpha+beta barrel"/>
    <property type="match status" value="2"/>
</dbReference>
<evidence type="ECO:0000313" key="3">
    <source>
        <dbReference type="Proteomes" id="UP000247892"/>
    </source>
</evidence>
<proteinExistence type="predicted"/>
<dbReference type="InterPro" id="IPR036291">
    <property type="entry name" value="NAD(P)-bd_dom_sf"/>
</dbReference>
<organism evidence="2 3">
    <name type="scientific">Prauserella flavalba</name>
    <dbReference type="NCBI Taxonomy" id="1477506"/>
    <lineage>
        <taxon>Bacteria</taxon>
        <taxon>Bacillati</taxon>
        <taxon>Actinomycetota</taxon>
        <taxon>Actinomycetes</taxon>
        <taxon>Pseudonocardiales</taxon>
        <taxon>Pseudonocardiaceae</taxon>
        <taxon>Prauserella</taxon>
    </lineage>
</organism>
<feature type="domain" description="NmrA-like" evidence="1">
    <location>
        <begin position="5"/>
        <end position="224"/>
    </location>
</feature>
<evidence type="ECO:0000259" key="1">
    <source>
        <dbReference type="Pfam" id="PF05368"/>
    </source>
</evidence>
<dbReference type="GO" id="GO:0006412">
    <property type="term" value="P:translation"/>
    <property type="evidence" value="ECO:0007669"/>
    <property type="project" value="InterPro"/>
</dbReference>